<dbReference type="Pfam" id="PF01958">
    <property type="entry name" value="Asp_DH_C"/>
    <property type="match status" value="1"/>
</dbReference>
<comment type="pathway">
    <text evidence="6">Cofactor biosynthesis; NAD(+) biosynthesis; iminoaspartate from L-aspartate (dehydrogenase route): step 1/1.</text>
</comment>
<comment type="function">
    <text evidence="6">Specifically catalyzes the NAD or NADP-dependent dehydrogenation of L-aspartate to iminoaspartate.</text>
</comment>
<dbReference type="InterPro" id="IPR036291">
    <property type="entry name" value="NAD(P)-bd_dom_sf"/>
</dbReference>
<dbReference type="AlphaFoldDB" id="A0A8J7SKN7"/>
<evidence type="ECO:0000256" key="4">
    <source>
        <dbReference type="ARBA" id="ARBA00023002"/>
    </source>
</evidence>
<evidence type="ECO:0000256" key="1">
    <source>
        <dbReference type="ARBA" id="ARBA00008331"/>
    </source>
</evidence>
<feature type="domain" description="Aspartate/homoserine dehydrogenase NAD-binding" evidence="8">
    <location>
        <begin position="8"/>
        <end position="117"/>
    </location>
</feature>
<dbReference type="SUPFAM" id="SSF55347">
    <property type="entry name" value="Glyceraldehyde-3-phosphate dehydrogenase-like, C-terminal domain"/>
    <property type="match status" value="1"/>
</dbReference>
<comment type="miscellaneous">
    <text evidence="6">The iminoaspartate product is unstable in aqueous solution and can decompose to oxaloacetate and ammonia.</text>
</comment>
<dbReference type="Gene3D" id="3.40.50.720">
    <property type="entry name" value="NAD(P)-binding Rossmann-like Domain"/>
    <property type="match status" value="1"/>
</dbReference>
<dbReference type="GO" id="GO:0009435">
    <property type="term" value="P:NAD+ biosynthetic process"/>
    <property type="evidence" value="ECO:0007669"/>
    <property type="project" value="UniProtKB-UniRule"/>
</dbReference>
<protein>
    <recommendedName>
        <fullName evidence="6">L-aspartate dehydrogenase</fullName>
        <ecNumber evidence="6">1.4.1.21</ecNumber>
    </recommendedName>
</protein>
<evidence type="ECO:0000256" key="6">
    <source>
        <dbReference type="HAMAP-Rule" id="MF_01265"/>
    </source>
</evidence>
<keyword evidence="5 6" id="KW-0520">NAD</keyword>
<comment type="catalytic activity">
    <reaction evidence="6">
        <text>L-aspartate + NADP(+) + H2O = oxaloacetate + NH4(+) + NADPH + H(+)</text>
        <dbReference type="Rhea" id="RHEA:11784"/>
        <dbReference type="ChEBI" id="CHEBI:15377"/>
        <dbReference type="ChEBI" id="CHEBI:15378"/>
        <dbReference type="ChEBI" id="CHEBI:16452"/>
        <dbReference type="ChEBI" id="CHEBI:28938"/>
        <dbReference type="ChEBI" id="CHEBI:29991"/>
        <dbReference type="ChEBI" id="CHEBI:57783"/>
        <dbReference type="ChEBI" id="CHEBI:58349"/>
        <dbReference type="EC" id="1.4.1.21"/>
    </reaction>
</comment>
<feature type="binding site" evidence="6">
    <location>
        <position position="126"/>
    </location>
    <ligand>
        <name>NAD(+)</name>
        <dbReference type="ChEBI" id="CHEBI:57540"/>
    </ligand>
</feature>
<evidence type="ECO:0000313" key="9">
    <source>
        <dbReference type="EMBL" id="MBP5858593.1"/>
    </source>
</evidence>
<dbReference type="InterPro" id="IPR002811">
    <property type="entry name" value="Asp_DH"/>
</dbReference>
<dbReference type="HAMAP" id="MF_01265">
    <property type="entry name" value="NadX"/>
    <property type="match status" value="1"/>
</dbReference>
<evidence type="ECO:0000256" key="3">
    <source>
        <dbReference type="ARBA" id="ARBA00022857"/>
    </source>
</evidence>
<dbReference type="PIRSF" id="PIRSF005227">
    <property type="entry name" value="Asp_dh_NAD_syn"/>
    <property type="match status" value="1"/>
</dbReference>
<dbReference type="InterPro" id="IPR020626">
    <property type="entry name" value="Asp_DH_prok"/>
</dbReference>
<reference evidence="9" key="1">
    <citation type="submission" date="2021-04" db="EMBL/GenBank/DDBJ databases">
        <authorList>
            <person name="Zhang D.-C."/>
        </authorList>
    </citation>
    <scope>NUCLEOTIDE SEQUENCE</scope>
    <source>
        <strain evidence="9">CGMCC 1.15697</strain>
    </source>
</reference>
<dbReference type="GO" id="GO:0050661">
    <property type="term" value="F:NADP binding"/>
    <property type="evidence" value="ECO:0007669"/>
    <property type="project" value="UniProtKB-UniRule"/>
</dbReference>
<dbReference type="EMBL" id="JAGMWN010000009">
    <property type="protein sequence ID" value="MBP5858593.1"/>
    <property type="molecule type" value="Genomic_DNA"/>
</dbReference>
<evidence type="ECO:0000256" key="2">
    <source>
        <dbReference type="ARBA" id="ARBA00022642"/>
    </source>
</evidence>
<keyword evidence="2 6" id="KW-0662">Pyridine nucleotide biosynthesis</keyword>
<dbReference type="PANTHER" id="PTHR31873">
    <property type="entry name" value="L-ASPARTATE DEHYDROGENASE-RELATED"/>
    <property type="match status" value="1"/>
</dbReference>
<dbReference type="GO" id="GO:0033735">
    <property type="term" value="F:aspartate dehydrogenase [NAD(P)+] activity"/>
    <property type="evidence" value="ECO:0007669"/>
    <property type="project" value="UniProtKB-EC"/>
</dbReference>
<keyword evidence="3 6" id="KW-0521">NADP</keyword>
<dbReference type="NCBIfam" id="NF009827">
    <property type="entry name" value="PRK13303.1-2"/>
    <property type="match status" value="1"/>
</dbReference>
<sequence>MLSILLIGYGPIAAYAAEKFASEPDIRLAGVLARPGREDAARALLDPGGAGGAVWTDAAAIPPGAVDIAADCAGHAGLSMHGAGLLAAGIDVVSLSVGALADPALAEALERAGRAGGGCLELAPGAIAGIDALTAAAVGGLSSVRYIARKPPAGWKGTPAEEILDLDRLQGPAEHFRGPAREAARRYPKNANVAAMVALAGLGLDETEAVLIADPTLSGNRHEVEAEGDFGRLVLALDGRTLPDNPKSSALAAMSLVRTIRRRARVIRI</sequence>
<name>A0A8J7SKN7_9PROT</name>
<dbReference type="Proteomes" id="UP000672602">
    <property type="component" value="Unassembled WGS sequence"/>
</dbReference>
<evidence type="ECO:0000259" key="8">
    <source>
        <dbReference type="Pfam" id="PF03447"/>
    </source>
</evidence>
<feature type="active site" evidence="6">
    <location>
        <position position="222"/>
    </location>
</feature>
<dbReference type="EC" id="1.4.1.21" evidence="6"/>
<keyword evidence="4 6" id="KW-0560">Oxidoreductase</keyword>
<dbReference type="GO" id="GO:0016639">
    <property type="term" value="F:oxidoreductase activity, acting on the CH-NH2 group of donors, NAD or NADP as acceptor"/>
    <property type="evidence" value="ECO:0007669"/>
    <property type="project" value="UniProtKB-UniRule"/>
</dbReference>
<comment type="catalytic activity">
    <reaction evidence="6">
        <text>L-aspartate + NAD(+) + H2O = oxaloacetate + NH4(+) + NADH + H(+)</text>
        <dbReference type="Rhea" id="RHEA:11788"/>
        <dbReference type="ChEBI" id="CHEBI:15377"/>
        <dbReference type="ChEBI" id="CHEBI:15378"/>
        <dbReference type="ChEBI" id="CHEBI:16452"/>
        <dbReference type="ChEBI" id="CHEBI:28938"/>
        <dbReference type="ChEBI" id="CHEBI:29991"/>
        <dbReference type="ChEBI" id="CHEBI:57540"/>
        <dbReference type="ChEBI" id="CHEBI:57945"/>
        <dbReference type="EC" id="1.4.1.21"/>
    </reaction>
</comment>
<dbReference type="InterPro" id="IPR005106">
    <property type="entry name" value="Asp/hSer_DH_NAD-bd"/>
</dbReference>
<gene>
    <name evidence="6" type="primary">nadX</name>
    <name evidence="9" type="ORF">KAJ83_16350</name>
</gene>
<dbReference type="GO" id="GO:0051287">
    <property type="term" value="F:NAD binding"/>
    <property type="evidence" value="ECO:0007669"/>
    <property type="project" value="UniProtKB-UniRule"/>
</dbReference>
<evidence type="ECO:0000256" key="5">
    <source>
        <dbReference type="ARBA" id="ARBA00023027"/>
    </source>
</evidence>
<comment type="caution">
    <text evidence="9">The sequence shown here is derived from an EMBL/GenBank/DDBJ whole genome shotgun (WGS) entry which is preliminary data.</text>
</comment>
<evidence type="ECO:0000259" key="7">
    <source>
        <dbReference type="Pfam" id="PF01958"/>
    </source>
</evidence>
<dbReference type="PANTHER" id="PTHR31873:SF6">
    <property type="entry name" value="ASPARTATE DEHYDROGENASE DOMAIN-CONTAINING PROTEIN"/>
    <property type="match status" value="1"/>
</dbReference>
<evidence type="ECO:0000313" key="10">
    <source>
        <dbReference type="Proteomes" id="UP000672602"/>
    </source>
</evidence>
<keyword evidence="10" id="KW-1185">Reference proteome</keyword>
<dbReference type="NCBIfam" id="NF009828">
    <property type="entry name" value="PRK13303.1-3"/>
    <property type="match status" value="1"/>
</dbReference>
<dbReference type="Pfam" id="PF03447">
    <property type="entry name" value="NAD_binding_3"/>
    <property type="match status" value="1"/>
</dbReference>
<feature type="binding site" evidence="6">
    <location>
        <position position="192"/>
    </location>
    <ligand>
        <name>NAD(+)</name>
        <dbReference type="ChEBI" id="CHEBI:57540"/>
    </ligand>
</feature>
<dbReference type="Gene3D" id="3.30.360.10">
    <property type="entry name" value="Dihydrodipicolinate Reductase, domain 2"/>
    <property type="match status" value="1"/>
</dbReference>
<dbReference type="UniPathway" id="UPA00253">
    <property type="reaction ID" value="UER00456"/>
</dbReference>
<feature type="domain" description="Aspartate dehydrogenase" evidence="7">
    <location>
        <begin position="171"/>
        <end position="257"/>
    </location>
</feature>
<accession>A0A8J7SKN7</accession>
<organism evidence="9 10">
    <name type="scientific">Marivibrio halodurans</name>
    <dbReference type="NCBI Taxonomy" id="2039722"/>
    <lineage>
        <taxon>Bacteria</taxon>
        <taxon>Pseudomonadati</taxon>
        <taxon>Pseudomonadota</taxon>
        <taxon>Alphaproteobacteria</taxon>
        <taxon>Rhodospirillales</taxon>
        <taxon>Rhodospirillaceae</taxon>
        <taxon>Marivibrio</taxon>
    </lineage>
</organism>
<comment type="similarity">
    <text evidence="1 6">Belongs to the L-aspartate dehydrogenase family.</text>
</comment>
<dbReference type="InterPro" id="IPR011182">
    <property type="entry name" value="L-Asp_DH"/>
</dbReference>
<dbReference type="SUPFAM" id="SSF51735">
    <property type="entry name" value="NAD(P)-binding Rossmann-fold domains"/>
    <property type="match status" value="1"/>
</dbReference>
<dbReference type="RefSeq" id="WP_210683184.1">
    <property type="nucleotide sequence ID" value="NZ_JAGMWN010000009.1"/>
</dbReference>
<proteinExistence type="inferred from homology"/>